<dbReference type="RefSeq" id="WP_032068968.1">
    <property type="nucleotide sequence ID" value="NZ_JEXJ01000107.1"/>
</dbReference>
<evidence type="ECO:0000259" key="3">
    <source>
        <dbReference type="Pfam" id="PF04717"/>
    </source>
</evidence>
<evidence type="ECO:0000256" key="1">
    <source>
        <dbReference type="ARBA" id="ARBA00005558"/>
    </source>
</evidence>
<organism evidence="6 7">
    <name type="scientific">Acinetobacter baumannii 99063</name>
    <dbReference type="NCBI Taxonomy" id="1310630"/>
    <lineage>
        <taxon>Bacteria</taxon>
        <taxon>Pseudomonadati</taxon>
        <taxon>Pseudomonadota</taxon>
        <taxon>Gammaproteobacteria</taxon>
        <taxon>Moraxellales</taxon>
        <taxon>Moraxellaceae</taxon>
        <taxon>Acinetobacter</taxon>
        <taxon>Acinetobacter calcoaceticus/baumannii complex</taxon>
    </lineage>
</organism>
<dbReference type="Gene3D" id="4.10.220.110">
    <property type="match status" value="1"/>
</dbReference>
<evidence type="ECO:0000256" key="2">
    <source>
        <dbReference type="SAM" id="MobiDB-lite"/>
    </source>
</evidence>
<protein>
    <submittedName>
        <fullName evidence="6">Rhs element Vgr family protein</fullName>
    </submittedName>
</protein>
<dbReference type="Proteomes" id="UP000020735">
    <property type="component" value="Unassembled WGS sequence"/>
</dbReference>
<proteinExistence type="inferred from homology"/>
<dbReference type="InterPro" id="IPR037026">
    <property type="entry name" value="Vgr_OB-fold_dom_sf"/>
</dbReference>
<name>A0A009T2M7_ACIBA</name>
<feature type="domain" description="Gp5/Type VI secretion system Vgr protein OB-fold" evidence="3">
    <location>
        <begin position="487"/>
        <end position="533"/>
    </location>
</feature>
<dbReference type="AlphaFoldDB" id="A0A009T2M7"/>
<dbReference type="SUPFAM" id="SSF69255">
    <property type="entry name" value="gp5 N-terminal domain-like"/>
    <property type="match status" value="1"/>
</dbReference>
<dbReference type="InterPro" id="IPR028244">
    <property type="entry name" value="T6SS_Rhs_Vgr_dom"/>
</dbReference>
<gene>
    <name evidence="6" type="ORF">J529_3699</name>
</gene>
<dbReference type="Pfam" id="PF05954">
    <property type="entry name" value="Phage_GPD"/>
    <property type="match status" value="1"/>
</dbReference>
<feature type="domain" description="DUF2345" evidence="4">
    <location>
        <begin position="689"/>
        <end position="837"/>
    </location>
</feature>
<dbReference type="Gene3D" id="3.55.50.10">
    <property type="entry name" value="Baseplate protein-like domains"/>
    <property type="match status" value="1"/>
</dbReference>
<dbReference type="Pfam" id="PF13296">
    <property type="entry name" value="T6SS_Vgr"/>
    <property type="match status" value="1"/>
</dbReference>
<evidence type="ECO:0000259" key="4">
    <source>
        <dbReference type="Pfam" id="PF10106"/>
    </source>
</evidence>
<accession>A0A009T2M7</accession>
<dbReference type="EMBL" id="JEXJ01000107">
    <property type="protein sequence ID" value="EXC45575.1"/>
    <property type="molecule type" value="Genomic_DNA"/>
</dbReference>
<evidence type="ECO:0000313" key="6">
    <source>
        <dbReference type="EMBL" id="EXC45575.1"/>
    </source>
</evidence>
<dbReference type="NCBIfam" id="TIGR01646">
    <property type="entry name" value="vgr_GE"/>
    <property type="match status" value="1"/>
</dbReference>
<dbReference type="InterPro" id="IPR018769">
    <property type="entry name" value="VgrG2_DUF2345"/>
</dbReference>
<dbReference type="SUPFAM" id="SSF69279">
    <property type="entry name" value="Phage tail proteins"/>
    <property type="match status" value="1"/>
</dbReference>
<dbReference type="InterPro" id="IPR006531">
    <property type="entry name" value="Gp5/Vgr_OB"/>
</dbReference>
<feature type="compositionally biased region" description="Basic and acidic residues" evidence="2">
    <location>
        <begin position="600"/>
        <end position="613"/>
    </location>
</feature>
<evidence type="ECO:0000259" key="5">
    <source>
        <dbReference type="Pfam" id="PF13296"/>
    </source>
</evidence>
<dbReference type="Gene3D" id="2.40.50.230">
    <property type="entry name" value="Gp5 N-terminal domain"/>
    <property type="match status" value="1"/>
</dbReference>
<dbReference type="NCBIfam" id="TIGR03361">
    <property type="entry name" value="VI_Rhs_Vgr"/>
    <property type="match status" value="1"/>
</dbReference>
<dbReference type="Pfam" id="PF10106">
    <property type="entry name" value="DUF2345"/>
    <property type="match status" value="1"/>
</dbReference>
<comment type="caution">
    <text evidence="6">The sequence shown here is derived from an EMBL/GenBank/DDBJ whole genome shotgun (WGS) entry which is preliminary data.</text>
</comment>
<dbReference type="InterPro" id="IPR006533">
    <property type="entry name" value="T6SS_Vgr_RhsGE"/>
</dbReference>
<evidence type="ECO:0000313" key="7">
    <source>
        <dbReference type="Proteomes" id="UP000020735"/>
    </source>
</evidence>
<feature type="region of interest" description="Disordered" evidence="2">
    <location>
        <begin position="593"/>
        <end position="613"/>
    </location>
</feature>
<reference evidence="6 7" key="1">
    <citation type="submission" date="2014-02" db="EMBL/GenBank/DDBJ databases">
        <title>Comparative genomics and transcriptomics to identify genetic mechanisms underlying the emergence of carbapenem resistant Acinetobacter baumannii (CRAb).</title>
        <authorList>
            <person name="Harris A.D."/>
            <person name="Johnson K.J."/>
            <person name="George J."/>
            <person name="Shefchek K."/>
            <person name="Daugherty S.C."/>
            <person name="Parankush S."/>
            <person name="Sadzewicz L."/>
            <person name="Tallon L."/>
            <person name="Sengamalay N."/>
            <person name="Hazen T.H."/>
            <person name="Rasko D.A."/>
        </authorList>
    </citation>
    <scope>NUCLEOTIDE SEQUENCE [LARGE SCALE GENOMIC DNA]</scope>
    <source>
        <strain evidence="6 7">99063</strain>
    </source>
</reference>
<dbReference type="Gene3D" id="2.30.110.50">
    <property type="match status" value="1"/>
</dbReference>
<dbReference type="PATRIC" id="fig|1310630.3.peg.3577"/>
<sequence>MFNSIFTILDKLGYGIQKRAISIHFSNMQLNSQIMLQRIDGYHGINEGLSAELICLSTNPYIELKQFIGCQVAIDQITDSGKLFRTTGIITGASQGQSDGAFSLYRLTMQDPTSLWHKRRNSRVFMNKSVVDIVEIIFKEWQTKSSLFAASLKLDTSGLTKSYDIRPFSMQANESDYTYLTRLMREESINWLIDESNYITTNNSGDIESQKLRLIDDNFQFTSLDRRTIRYHRSNATEQYDSITSFIAERHLQPTAIHVQRWQADSLSQQDGSGSIVSSHKHSSQRDNESLSLEQAWSLSPSWISDLKGEDQATVSSNDQLDKLNRHLSQYQALQAKYFTAHSSVRDAQVGYWFQLVEHPELDKNHAENDKEFLILSKHFYNQNNLPKDIQGQVEKLLTQSHWQISQDSEQERQANELIVVRRSIPVVPEYDPLEHRPIAHVQRAKVTTDGEEIHVDEWGRIKVRFLFTRADDHAHDGGAGSNDIDTDSAWVDVLTPWAGEGYGTRFLPRKDEIVVIDFFDGNIDRPFVTGRIHEAQRTPTRFDIKGKLPETKKLSGIRSKEVDGEGYNQLRFDDTTGQISAQLHSSYGATQLNLGNLSHPKETAESDGRGEGFELRTDKWGALRAGKGLLISTAEQANATDVQLNIQNLLSQLSESLNQLQLLEKNARTSKVFQDENYQISLDLINQAEKTLEKFTEPNILMSSVNDLISVSQGNQTHVAKDNIKLIAGKQFDISSSGELTAQSAKGLSLYTQDKGVNLFASKGNIKIHAQNDELELASLKECKIISTENSITLAAKKEIMLTCGGGYIKIKSDGSIEINSPGLVEIKSSQTKFTKGVKHNFPLPNISSKICVSCLLDAARKSLPFVHREI</sequence>
<dbReference type="InterPro" id="IPR017847">
    <property type="entry name" value="T6SS_RhsGE_Vgr_subset"/>
</dbReference>
<comment type="similarity">
    <text evidence="1">Belongs to the VgrG protein family.</text>
</comment>
<feature type="domain" description="Putative type VI secretion system Rhs element associated Vgr" evidence="5">
    <location>
        <begin position="561"/>
        <end position="668"/>
    </location>
</feature>
<dbReference type="Pfam" id="PF04717">
    <property type="entry name" value="Phage_base_V"/>
    <property type="match status" value="1"/>
</dbReference>